<feature type="compositionally biased region" description="Basic and acidic residues" evidence="1">
    <location>
        <begin position="369"/>
        <end position="383"/>
    </location>
</feature>
<dbReference type="Pfam" id="PF24787">
    <property type="entry name" value="TEX47"/>
    <property type="match status" value="1"/>
</dbReference>
<dbReference type="OrthoDB" id="548795at2759"/>
<organism evidence="2 3">
    <name type="scientific">Ceutorhynchus assimilis</name>
    <name type="common">cabbage seed weevil</name>
    <dbReference type="NCBI Taxonomy" id="467358"/>
    <lineage>
        <taxon>Eukaryota</taxon>
        <taxon>Metazoa</taxon>
        <taxon>Ecdysozoa</taxon>
        <taxon>Arthropoda</taxon>
        <taxon>Hexapoda</taxon>
        <taxon>Insecta</taxon>
        <taxon>Pterygota</taxon>
        <taxon>Neoptera</taxon>
        <taxon>Endopterygota</taxon>
        <taxon>Coleoptera</taxon>
        <taxon>Polyphaga</taxon>
        <taxon>Cucujiformia</taxon>
        <taxon>Curculionidae</taxon>
        <taxon>Ceutorhynchinae</taxon>
        <taxon>Ceutorhynchus</taxon>
    </lineage>
</organism>
<protein>
    <submittedName>
        <fullName evidence="2">Uncharacterized protein</fullName>
    </submittedName>
</protein>
<proteinExistence type="predicted"/>
<feature type="compositionally biased region" description="Basic residues" evidence="1">
    <location>
        <begin position="1"/>
        <end position="16"/>
    </location>
</feature>
<dbReference type="EMBL" id="OU892281">
    <property type="protein sequence ID" value="CAG9769020.1"/>
    <property type="molecule type" value="Genomic_DNA"/>
</dbReference>
<accession>A0A9N9QQ31</accession>
<evidence type="ECO:0000256" key="1">
    <source>
        <dbReference type="SAM" id="MobiDB-lite"/>
    </source>
</evidence>
<dbReference type="Proteomes" id="UP001152799">
    <property type="component" value="Chromosome 5"/>
</dbReference>
<dbReference type="InterPro" id="IPR055308">
    <property type="entry name" value="TEX47-like"/>
</dbReference>
<reference evidence="2" key="1">
    <citation type="submission" date="2022-01" db="EMBL/GenBank/DDBJ databases">
        <authorList>
            <person name="King R."/>
        </authorList>
    </citation>
    <scope>NUCLEOTIDE SEQUENCE</scope>
</reference>
<evidence type="ECO:0000313" key="3">
    <source>
        <dbReference type="Proteomes" id="UP001152799"/>
    </source>
</evidence>
<dbReference type="PANTHER" id="PTHR34035">
    <property type="entry name" value="TESTIS-EXPRESSED PROTEIN 47"/>
    <property type="match status" value="1"/>
</dbReference>
<feature type="region of interest" description="Disordered" evidence="1">
    <location>
        <begin position="326"/>
        <end position="383"/>
    </location>
</feature>
<dbReference type="PANTHER" id="PTHR34035:SF1">
    <property type="entry name" value="TESTIS-EXPRESSED PROTEIN 47"/>
    <property type="match status" value="1"/>
</dbReference>
<evidence type="ECO:0000313" key="2">
    <source>
        <dbReference type="EMBL" id="CAG9769020.1"/>
    </source>
</evidence>
<feature type="compositionally biased region" description="Polar residues" evidence="1">
    <location>
        <begin position="332"/>
        <end position="345"/>
    </location>
</feature>
<name>A0A9N9QQ31_9CUCU</name>
<feature type="region of interest" description="Disordered" evidence="1">
    <location>
        <begin position="1"/>
        <end position="24"/>
    </location>
</feature>
<gene>
    <name evidence="2" type="ORF">CEUTPL_LOCUS9538</name>
</gene>
<keyword evidence="3" id="KW-1185">Reference proteome</keyword>
<sequence length="383" mass="44092">MSKKAPKVNYPKKKPRINIDDFGDTSEPERHSLYQTLLDNLKLYGRATFLHRIIYVGNHDFPNYDECRVSFHSIITKCNEGYCIETLSGFLLFYPRYFVHMVEGDEDSLNKHIGVLIDPNSSYFQYLGQIKLLLHASNINQRFLEDWMSITGIPAKLLEKLDLNSDFEQSGRHVYNCIKKMYSLISVNVEDFGQPTTHVATEKKLEVTAASRMSALSLSSREGSSRTQDTVDSAFLQVIPSTTLSDRSAGAAKEFKSFLPEYELLDFIIESSFTMPLKEYYEYYNFVPMRDIYKDKVWPVPHDFIPYDVFEKPYDCPLELPKGLRQPRHQQRQNTAAQSVGQTLIESGDESEKVKEQGEEINQASELLEDLKISEPREDSVVI</sequence>
<dbReference type="AlphaFoldDB" id="A0A9N9QQ31"/>